<keyword evidence="1 5" id="KW-0245">EGF-like domain</keyword>
<gene>
    <name evidence="7" type="ORF">WUBG_18350</name>
</gene>
<dbReference type="AlphaFoldDB" id="J9DM90"/>
<name>J9DM90_WUCBA</name>
<evidence type="ECO:0000256" key="3">
    <source>
        <dbReference type="ARBA" id="ARBA00022737"/>
    </source>
</evidence>
<evidence type="ECO:0000256" key="1">
    <source>
        <dbReference type="ARBA" id="ARBA00022536"/>
    </source>
</evidence>
<evidence type="ECO:0000313" key="8">
    <source>
        <dbReference type="Proteomes" id="UP000004810"/>
    </source>
</evidence>
<dbReference type="SUPFAM" id="SSF57196">
    <property type="entry name" value="EGF/Laminin"/>
    <property type="match status" value="1"/>
</dbReference>
<feature type="disulfide bond" evidence="5">
    <location>
        <begin position="49"/>
        <end position="58"/>
    </location>
</feature>
<evidence type="ECO:0000256" key="5">
    <source>
        <dbReference type="PROSITE-ProRule" id="PRU00076"/>
    </source>
</evidence>
<protein>
    <recommendedName>
        <fullName evidence="6">EGF-like domain-containing protein</fullName>
    </recommendedName>
</protein>
<keyword evidence="3" id="KW-0677">Repeat</keyword>
<feature type="non-terminal residue" evidence="7">
    <location>
        <position position="89"/>
    </location>
</feature>
<dbReference type="PROSITE" id="PS01186">
    <property type="entry name" value="EGF_2"/>
    <property type="match status" value="1"/>
</dbReference>
<dbReference type="PANTHER" id="PTHR12916">
    <property type="entry name" value="CYTOCHROME C OXIDASE POLYPEPTIDE VIC-2"/>
    <property type="match status" value="1"/>
</dbReference>
<dbReference type="FunFam" id="2.10.25.10:FF:000066">
    <property type="entry name" value="FAT atypical cadherin 4"/>
    <property type="match status" value="1"/>
</dbReference>
<reference evidence="8" key="1">
    <citation type="submission" date="2012-08" db="EMBL/GenBank/DDBJ databases">
        <title>The Genome Sequence of Wuchereria bancrofti.</title>
        <authorList>
            <person name="Nutman T.B."/>
            <person name="Fink D.L."/>
            <person name="Russ C."/>
            <person name="Young S."/>
            <person name="Zeng Q."/>
            <person name="Koehrsen M."/>
            <person name="Alvarado L."/>
            <person name="Berlin A."/>
            <person name="Chapman S.B."/>
            <person name="Chen Z."/>
            <person name="Freedman E."/>
            <person name="Gellesch M."/>
            <person name="Goldberg J."/>
            <person name="Griggs A."/>
            <person name="Gujja S."/>
            <person name="Heilman E.R."/>
            <person name="Heiman D."/>
            <person name="Hepburn T."/>
            <person name="Howarth C."/>
            <person name="Jen D."/>
            <person name="Larson L."/>
            <person name="Lewis B."/>
            <person name="Mehta T."/>
            <person name="Park D."/>
            <person name="Pearson M."/>
            <person name="Roberts A."/>
            <person name="Saif S."/>
            <person name="Shea T."/>
            <person name="Shenoy N."/>
            <person name="Sisk P."/>
            <person name="Stolte C."/>
            <person name="Sykes S."/>
            <person name="Walk T."/>
            <person name="White J."/>
            <person name="Yandava C."/>
            <person name="Haas B."/>
            <person name="Henn M.R."/>
            <person name="Nusbaum C."/>
            <person name="Birren B."/>
        </authorList>
    </citation>
    <scope>NUCLEOTIDE SEQUENCE [LARGE SCALE GENOMIC DNA]</scope>
    <source>
        <strain evidence="8">NA</strain>
    </source>
</reference>
<comment type="caution">
    <text evidence="5">Lacks conserved residue(s) required for the propagation of feature annotation.</text>
</comment>
<evidence type="ECO:0000259" key="6">
    <source>
        <dbReference type="PROSITE" id="PS50026"/>
    </source>
</evidence>
<evidence type="ECO:0000256" key="4">
    <source>
        <dbReference type="ARBA" id="ARBA00023157"/>
    </source>
</evidence>
<feature type="disulfide bond" evidence="5">
    <location>
        <begin position="11"/>
        <end position="20"/>
    </location>
</feature>
<evidence type="ECO:0000256" key="2">
    <source>
        <dbReference type="ARBA" id="ARBA00022729"/>
    </source>
</evidence>
<proteinExistence type="predicted"/>
<dbReference type="EMBL" id="ADBV01020720">
    <property type="protein sequence ID" value="EJW70743.1"/>
    <property type="molecule type" value="Genomic_DNA"/>
</dbReference>
<sequence>MVENHKALCFCRPGYTGKYCEEQMPLCNTQPCFNEGICEAAAGTFRCICAQNYTGSRCQFGPDECIGMSCPNGGVCHDLPGLGTTKCIC</sequence>
<comment type="caution">
    <text evidence="7">The sequence shown here is derived from an EMBL/GenBank/DDBJ whole genome shotgun (WGS) entry which is preliminary data.</text>
</comment>
<dbReference type="GO" id="GO:0007219">
    <property type="term" value="P:Notch signaling pathway"/>
    <property type="evidence" value="ECO:0007669"/>
    <property type="project" value="TreeGrafter"/>
</dbReference>
<organism evidence="7 8">
    <name type="scientific">Wuchereria bancrofti</name>
    <dbReference type="NCBI Taxonomy" id="6293"/>
    <lineage>
        <taxon>Eukaryota</taxon>
        <taxon>Metazoa</taxon>
        <taxon>Ecdysozoa</taxon>
        <taxon>Nematoda</taxon>
        <taxon>Chromadorea</taxon>
        <taxon>Rhabditida</taxon>
        <taxon>Spirurina</taxon>
        <taxon>Spiruromorpha</taxon>
        <taxon>Filarioidea</taxon>
        <taxon>Onchocercidae</taxon>
        <taxon>Wuchereria</taxon>
    </lineage>
</organism>
<keyword evidence="2" id="KW-0732">Signal</keyword>
<dbReference type="Gene3D" id="2.10.25.10">
    <property type="entry name" value="Laminin"/>
    <property type="match status" value="1"/>
</dbReference>
<dbReference type="Pfam" id="PF00008">
    <property type="entry name" value="EGF"/>
    <property type="match status" value="1"/>
</dbReference>
<evidence type="ECO:0000313" key="7">
    <source>
        <dbReference type="EMBL" id="EJW70743.1"/>
    </source>
</evidence>
<dbReference type="InterPro" id="IPR000742">
    <property type="entry name" value="EGF"/>
</dbReference>
<feature type="disulfide bond" evidence="5">
    <location>
        <begin position="70"/>
        <end position="87"/>
    </location>
</feature>
<feature type="domain" description="EGF-like" evidence="6">
    <location>
        <begin position="1"/>
        <end position="21"/>
    </location>
</feature>
<accession>J9DM90</accession>
<dbReference type="GO" id="GO:0005112">
    <property type="term" value="F:Notch binding"/>
    <property type="evidence" value="ECO:0007669"/>
    <property type="project" value="TreeGrafter"/>
</dbReference>
<dbReference type="PROSITE" id="PS50026">
    <property type="entry name" value="EGF_3"/>
    <property type="match status" value="3"/>
</dbReference>
<dbReference type="PROSITE" id="PS00022">
    <property type="entry name" value="EGF_1"/>
    <property type="match status" value="2"/>
</dbReference>
<dbReference type="SMART" id="SM00181">
    <property type="entry name" value="EGF"/>
    <property type="match status" value="1"/>
</dbReference>
<feature type="domain" description="EGF-like" evidence="6">
    <location>
        <begin position="23"/>
        <end position="59"/>
    </location>
</feature>
<feature type="domain" description="EGF-like" evidence="6">
    <location>
        <begin position="61"/>
        <end position="89"/>
    </location>
</feature>
<keyword evidence="4 5" id="KW-1015">Disulfide bond</keyword>
<dbReference type="Proteomes" id="UP000004810">
    <property type="component" value="Unassembled WGS sequence"/>
</dbReference>
<dbReference type="PANTHER" id="PTHR12916:SF4">
    <property type="entry name" value="UNINFLATABLE, ISOFORM C"/>
    <property type="match status" value="1"/>
</dbReference>